<dbReference type="RefSeq" id="WP_114659739.1">
    <property type="nucleotide sequence ID" value="NZ_CP031194.1"/>
</dbReference>
<reference evidence="3" key="1">
    <citation type="submission" date="2018-07" db="EMBL/GenBank/DDBJ databases">
        <authorList>
            <person name="Zhao J."/>
        </authorList>
    </citation>
    <scope>NUCLEOTIDE SEQUENCE [LARGE SCALE GENOMIC DNA]</scope>
    <source>
        <strain evidence="3">GSSD-12</strain>
    </source>
</reference>
<dbReference type="InterPro" id="IPR036249">
    <property type="entry name" value="Thioredoxin-like_sf"/>
</dbReference>
<feature type="signal peptide" evidence="1">
    <location>
        <begin position="1"/>
        <end position="18"/>
    </location>
</feature>
<protein>
    <recommendedName>
        <fullName evidence="4">Thioredoxin domain-containing protein</fullName>
    </recommendedName>
</protein>
<evidence type="ECO:0000313" key="2">
    <source>
        <dbReference type="EMBL" id="AXG78393.1"/>
    </source>
</evidence>
<sequence length="192" mass="20803">MITSISVLAVLMASLACALSLAVALRVKKVIDPLVEEGRMGNGRPEAIPAGTLLPGTRPMTDTDGASVEFPMNSANPWILTFQSIGCSGCKQQLPRYKRHLEALKLDRSQVFSVIIGDGEEIEHYRKELNGLSHIVQADEFLNEFTESLGISVWPTYLVVTNGRVGFSANSAARLAEVKISLDSSRENTVTA</sequence>
<proteinExistence type="predicted"/>
<keyword evidence="3" id="KW-1185">Reference proteome</keyword>
<feature type="chain" id="PRO_5016972627" description="Thioredoxin domain-containing protein" evidence="1">
    <location>
        <begin position="19"/>
        <end position="192"/>
    </location>
</feature>
<evidence type="ECO:0000313" key="3">
    <source>
        <dbReference type="Proteomes" id="UP000253868"/>
    </source>
</evidence>
<organism evidence="2 3">
    <name type="scientific">Streptomyces paludis</name>
    <dbReference type="NCBI Taxonomy" id="2282738"/>
    <lineage>
        <taxon>Bacteria</taxon>
        <taxon>Bacillati</taxon>
        <taxon>Actinomycetota</taxon>
        <taxon>Actinomycetes</taxon>
        <taxon>Kitasatosporales</taxon>
        <taxon>Streptomycetaceae</taxon>
        <taxon>Streptomyces</taxon>
    </lineage>
</organism>
<dbReference type="AlphaFoldDB" id="A0A345HNW9"/>
<name>A0A345HNW9_9ACTN</name>
<dbReference type="Proteomes" id="UP000253868">
    <property type="component" value="Chromosome"/>
</dbReference>
<dbReference type="KEGG" id="spad:DVK44_12485"/>
<dbReference type="SUPFAM" id="SSF52833">
    <property type="entry name" value="Thioredoxin-like"/>
    <property type="match status" value="1"/>
</dbReference>
<dbReference type="EMBL" id="CP031194">
    <property type="protein sequence ID" value="AXG78393.1"/>
    <property type="molecule type" value="Genomic_DNA"/>
</dbReference>
<gene>
    <name evidence="2" type="ORF">DVK44_12485</name>
</gene>
<dbReference type="OrthoDB" id="4245934at2"/>
<accession>A0A345HNW9</accession>
<evidence type="ECO:0000256" key="1">
    <source>
        <dbReference type="SAM" id="SignalP"/>
    </source>
</evidence>
<keyword evidence="1" id="KW-0732">Signal</keyword>
<dbReference type="Gene3D" id="3.40.30.10">
    <property type="entry name" value="Glutaredoxin"/>
    <property type="match status" value="1"/>
</dbReference>
<evidence type="ECO:0008006" key="4">
    <source>
        <dbReference type="Google" id="ProtNLM"/>
    </source>
</evidence>